<dbReference type="Pfam" id="PF14134">
    <property type="entry name" value="DUF4301"/>
    <property type="match status" value="1"/>
</dbReference>
<gene>
    <name evidence="2" type="ORF">BST99_12480</name>
</gene>
<dbReference type="Proteomes" id="UP000239366">
    <property type="component" value="Unassembled WGS sequence"/>
</dbReference>
<organism evidence="2 3">
    <name type="scientific">Aureicoccus marinus</name>
    <dbReference type="NCBI Taxonomy" id="754435"/>
    <lineage>
        <taxon>Bacteria</taxon>
        <taxon>Pseudomonadati</taxon>
        <taxon>Bacteroidota</taxon>
        <taxon>Flavobacteriia</taxon>
        <taxon>Flavobacteriales</taxon>
        <taxon>Flavobacteriaceae</taxon>
        <taxon>Aureicoccus</taxon>
    </lineage>
</organism>
<protein>
    <submittedName>
        <fullName evidence="2">NAD metabolism ATPase/kinase</fullName>
    </submittedName>
</protein>
<dbReference type="GO" id="GO:0016301">
    <property type="term" value="F:kinase activity"/>
    <property type="evidence" value="ECO:0007669"/>
    <property type="project" value="UniProtKB-KW"/>
</dbReference>
<dbReference type="EMBL" id="MQVX01000001">
    <property type="protein sequence ID" value="PQJ16873.1"/>
    <property type="molecule type" value="Genomic_DNA"/>
</dbReference>
<proteinExistence type="predicted"/>
<reference evidence="3" key="1">
    <citation type="submission" date="2016-11" db="EMBL/GenBank/DDBJ databases">
        <title>Trade-off between light-utilization and light-protection in marine flavobacteria.</title>
        <authorList>
            <person name="Kumagai Y."/>
            <person name="Yoshizawa S."/>
            <person name="Kogure K."/>
        </authorList>
    </citation>
    <scope>NUCLEOTIDE SEQUENCE [LARGE SCALE GENOMIC DNA]</scope>
    <source>
        <strain evidence="3">SG-18</strain>
    </source>
</reference>
<evidence type="ECO:0000313" key="3">
    <source>
        <dbReference type="Proteomes" id="UP000239366"/>
    </source>
</evidence>
<dbReference type="OrthoDB" id="5572060at2"/>
<keyword evidence="2" id="KW-0418">Kinase</keyword>
<comment type="caution">
    <text evidence="2">The sequence shown here is derived from an EMBL/GenBank/DDBJ whole genome shotgun (WGS) entry which is preliminary data.</text>
</comment>
<dbReference type="SUPFAM" id="SSF53448">
    <property type="entry name" value="Nucleotide-diphospho-sugar transferases"/>
    <property type="match status" value="1"/>
</dbReference>
<keyword evidence="2" id="KW-0808">Transferase</keyword>
<evidence type="ECO:0000259" key="1">
    <source>
        <dbReference type="Pfam" id="PF14134"/>
    </source>
</evidence>
<accession>A0A2S7TAA8</accession>
<dbReference type="InterPro" id="IPR025393">
    <property type="entry name" value="DUF4301"/>
</dbReference>
<name>A0A2S7TAA8_9FLAO</name>
<feature type="domain" description="DUF4301" evidence="1">
    <location>
        <begin position="6"/>
        <end position="510"/>
    </location>
</feature>
<dbReference type="InterPro" id="IPR029044">
    <property type="entry name" value="Nucleotide-diphossugar_trans"/>
</dbReference>
<dbReference type="AlphaFoldDB" id="A0A2S7TAA8"/>
<keyword evidence="3" id="KW-1185">Reference proteome</keyword>
<sequence>MNLFNEKDLEQLRVKGITKEQVEAQIRIFEQGIPFVQLQEAAVVGKGVRRFTAEEEKELQDFFDEKSKGLALLKFVPASGAASRMFKALFAFLDAYNPHKEALADYWNRTGDDAMKTFVEGMERFPFYQQIQERISDRVTSADHGVYLFVQELLTEDGLNFGFYPKGLLPFHAYQKAATPFVEHLKEAAFYAKSGGNAALHFTISPQHEVLFKAEEEKSASEVALETDSQFSIGYSFQKSSTDTLAVDKENQPFRNTDGSILFRPGGHGALIQNLNEVDADVVFIKNIDNVVTEEKLEVVGNSKKMLAGLLLQLQEKSFHYAAQLEAGSVSEDQMKEMSTFLENQLNSPCSSDYAEFTTEEKHRWLAGQLNRPIRICGMVKNEGEPGGGPFWIKDAAGQVSLQIIESAQIDRDNPQQDAILQNSTHFNPVDLICGLKNHKGEKYNLLDFVDHEQGFITAKSKDGKELKALELPGLWNGAMAFWNTIFVEVPLVTFNPVKTVNDLLKPSHQA</sequence>
<evidence type="ECO:0000313" key="2">
    <source>
        <dbReference type="EMBL" id="PQJ16873.1"/>
    </source>
</evidence>